<organism evidence="1 2">
    <name type="scientific">Orbilia blumenaviensis</name>
    <dbReference type="NCBI Taxonomy" id="1796055"/>
    <lineage>
        <taxon>Eukaryota</taxon>
        <taxon>Fungi</taxon>
        <taxon>Dikarya</taxon>
        <taxon>Ascomycota</taxon>
        <taxon>Pezizomycotina</taxon>
        <taxon>Orbiliomycetes</taxon>
        <taxon>Orbiliales</taxon>
        <taxon>Orbiliaceae</taxon>
        <taxon>Orbilia</taxon>
    </lineage>
</organism>
<dbReference type="AlphaFoldDB" id="A0AAV9V0T0"/>
<evidence type="ECO:0008006" key="3">
    <source>
        <dbReference type="Google" id="ProtNLM"/>
    </source>
</evidence>
<name>A0AAV9V0T0_9PEZI</name>
<evidence type="ECO:0000313" key="1">
    <source>
        <dbReference type="EMBL" id="KAK6352063.1"/>
    </source>
</evidence>
<protein>
    <recommendedName>
        <fullName evidence="3">Transposase</fullName>
    </recommendedName>
</protein>
<reference evidence="1 2" key="1">
    <citation type="submission" date="2019-10" db="EMBL/GenBank/DDBJ databases">
        <authorList>
            <person name="Palmer J.M."/>
        </authorList>
    </citation>
    <scope>NUCLEOTIDE SEQUENCE [LARGE SCALE GENOMIC DNA]</scope>
    <source>
        <strain evidence="1 2">TWF730</strain>
    </source>
</reference>
<gene>
    <name evidence="1" type="ORF">TWF730_008895</name>
</gene>
<dbReference type="Proteomes" id="UP001373714">
    <property type="component" value="Unassembled WGS sequence"/>
</dbReference>
<comment type="caution">
    <text evidence="1">The sequence shown here is derived from an EMBL/GenBank/DDBJ whole genome shotgun (WGS) entry which is preliminary data.</text>
</comment>
<evidence type="ECO:0000313" key="2">
    <source>
        <dbReference type="Proteomes" id="UP001373714"/>
    </source>
</evidence>
<keyword evidence="2" id="KW-1185">Reference proteome</keyword>
<sequence length="77" mass="8851">MNKSNREPAMIKDCLRTNSPQEGNLGRIWAMDGVEIGYNMKRTWIGALQDIWAKSGLNLGRTWAGLWQNFDRNHIGF</sequence>
<proteinExistence type="predicted"/>
<dbReference type="EMBL" id="JAVHNS010000006">
    <property type="protein sequence ID" value="KAK6352063.1"/>
    <property type="molecule type" value="Genomic_DNA"/>
</dbReference>
<accession>A0AAV9V0T0</accession>